<feature type="domain" description="Heterokaryon incompatibility" evidence="1">
    <location>
        <begin position="170"/>
        <end position="318"/>
    </location>
</feature>
<gene>
    <name evidence="2" type="ORF">L207DRAFT_519017</name>
</gene>
<dbReference type="AlphaFoldDB" id="A0A2J6R113"/>
<dbReference type="Proteomes" id="UP000235786">
    <property type="component" value="Unassembled WGS sequence"/>
</dbReference>
<evidence type="ECO:0000313" key="3">
    <source>
        <dbReference type="Proteomes" id="UP000235786"/>
    </source>
</evidence>
<sequence length="694" mass="79326">MSSQATSLCSKCNTIHFDFFTNDVQNLQDPLPDVSWTRLSPDNCQFCQLLHHCIYPGGPPYHPWRGTLRGAYAGHELQLHTDDGKSTRSLDHSIRHCRSPVLQFTEEDPQTSASFDVDELKHWLKECKQHKCFPSDSLHQPLPDDFRLIDVEACCIVSRSSLPPEAHIEYCALSYVWGEGQQPTQLDSFNKARAEEPGFLNEHNLPKTILDAMALCREINCPYLWVDILCIVQDSKEHKHGQISSMADVYSQSHLAIIAATGIDSNAGLTPYRQRTSNISYLVRKTPKGRFVASLSPQIAAQEIAKSTWASRGWTLQEYALSRRVLFFTGSYSFLRCKESLRSEDFGLGFSYCIEEERKWDLPLPPFYKRKANPNRHYPSTFSQMLAHFVRRRLSYQEDILDAFKGILTRMEDKELGEGQGIGSNICGLPSKEFGAALQWTTHLPWPSKPRIRFPSWSWAGWIHDANLLPPRKGSFHDIYEGFDNQGTDISVLTCYTVDSGKVIHPVEERTSEQILSKLIQEAGRRQLARWEPRTVDLRTELQRCFTPHSKEEISIYLEDPDHADHYLSQHLFIWASCATLYVDRPSAAGPHPATFDFPLRLAKNGHQIGAIRLKPEWRETQPDEMHFFVSTTGLYAPLSLSSAPLQLKFKLILTQLCKEDQLPVYRRIQVSHTPICHTDWKNASAKSKWIALI</sequence>
<organism evidence="2 3">
    <name type="scientific">Hyaloscypha variabilis (strain UAMH 11265 / GT02V1 / F)</name>
    <name type="common">Meliniomyces variabilis</name>
    <dbReference type="NCBI Taxonomy" id="1149755"/>
    <lineage>
        <taxon>Eukaryota</taxon>
        <taxon>Fungi</taxon>
        <taxon>Dikarya</taxon>
        <taxon>Ascomycota</taxon>
        <taxon>Pezizomycotina</taxon>
        <taxon>Leotiomycetes</taxon>
        <taxon>Helotiales</taxon>
        <taxon>Hyaloscyphaceae</taxon>
        <taxon>Hyaloscypha</taxon>
        <taxon>Hyaloscypha variabilis</taxon>
    </lineage>
</organism>
<proteinExistence type="predicted"/>
<name>A0A2J6R113_HYAVF</name>
<dbReference type="PANTHER" id="PTHR33112">
    <property type="entry name" value="DOMAIN PROTEIN, PUTATIVE-RELATED"/>
    <property type="match status" value="1"/>
</dbReference>
<protein>
    <submittedName>
        <fullName evidence="2">HET-domain-containing protein</fullName>
    </submittedName>
</protein>
<evidence type="ECO:0000313" key="2">
    <source>
        <dbReference type="EMBL" id="PMD32201.1"/>
    </source>
</evidence>
<dbReference type="STRING" id="1149755.A0A2J6R113"/>
<dbReference type="InterPro" id="IPR010730">
    <property type="entry name" value="HET"/>
</dbReference>
<dbReference type="PANTHER" id="PTHR33112:SF12">
    <property type="entry name" value="HETEROKARYON INCOMPATIBILITY DOMAIN-CONTAINING PROTEIN"/>
    <property type="match status" value="1"/>
</dbReference>
<dbReference type="OrthoDB" id="5428863at2759"/>
<dbReference type="EMBL" id="KZ613960">
    <property type="protein sequence ID" value="PMD32201.1"/>
    <property type="molecule type" value="Genomic_DNA"/>
</dbReference>
<reference evidence="2 3" key="1">
    <citation type="submission" date="2016-04" db="EMBL/GenBank/DDBJ databases">
        <title>A degradative enzymes factory behind the ericoid mycorrhizal symbiosis.</title>
        <authorList>
            <consortium name="DOE Joint Genome Institute"/>
            <person name="Martino E."/>
            <person name="Morin E."/>
            <person name="Grelet G."/>
            <person name="Kuo A."/>
            <person name="Kohler A."/>
            <person name="Daghino S."/>
            <person name="Barry K."/>
            <person name="Choi C."/>
            <person name="Cichocki N."/>
            <person name="Clum A."/>
            <person name="Copeland A."/>
            <person name="Hainaut M."/>
            <person name="Haridas S."/>
            <person name="Labutti K."/>
            <person name="Lindquist E."/>
            <person name="Lipzen A."/>
            <person name="Khouja H.-R."/>
            <person name="Murat C."/>
            <person name="Ohm R."/>
            <person name="Olson A."/>
            <person name="Spatafora J."/>
            <person name="Veneault-Fourrey C."/>
            <person name="Henrissat B."/>
            <person name="Grigoriev I."/>
            <person name="Martin F."/>
            <person name="Perotto S."/>
        </authorList>
    </citation>
    <scope>NUCLEOTIDE SEQUENCE [LARGE SCALE GENOMIC DNA]</scope>
    <source>
        <strain evidence="2 3">F</strain>
    </source>
</reference>
<keyword evidence="3" id="KW-1185">Reference proteome</keyword>
<accession>A0A2J6R113</accession>
<dbReference type="Pfam" id="PF06985">
    <property type="entry name" value="HET"/>
    <property type="match status" value="1"/>
</dbReference>
<evidence type="ECO:0000259" key="1">
    <source>
        <dbReference type="Pfam" id="PF06985"/>
    </source>
</evidence>